<accession>A0A918QC50</accession>
<reference evidence="1" key="2">
    <citation type="submission" date="2020-09" db="EMBL/GenBank/DDBJ databases">
        <authorList>
            <person name="Sun Q."/>
            <person name="Kim S."/>
        </authorList>
    </citation>
    <scope>NUCLEOTIDE SEQUENCE</scope>
    <source>
        <strain evidence="1">KCTC 12368</strain>
    </source>
</reference>
<keyword evidence="2" id="KW-1185">Reference proteome</keyword>
<reference evidence="1" key="1">
    <citation type="journal article" date="2014" name="Int. J. Syst. Evol. Microbiol.">
        <title>Complete genome sequence of Corynebacterium casei LMG S-19264T (=DSM 44701T), isolated from a smear-ripened cheese.</title>
        <authorList>
            <consortium name="US DOE Joint Genome Institute (JGI-PGF)"/>
            <person name="Walter F."/>
            <person name="Albersmeier A."/>
            <person name="Kalinowski J."/>
            <person name="Ruckert C."/>
        </authorList>
    </citation>
    <scope>NUCLEOTIDE SEQUENCE</scope>
    <source>
        <strain evidence="1">KCTC 12368</strain>
    </source>
</reference>
<dbReference type="AlphaFoldDB" id="A0A918QC50"/>
<sequence length="69" mass="7940">MDKFNSGNNLRLGLGFPFLKRDAFNLNANIFFEQNYFDLEGSIPLLGYTNERPNRLLVKSYGISFGVKF</sequence>
<proteinExistence type="predicted"/>
<evidence type="ECO:0000313" key="2">
    <source>
        <dbReference type="Proteomes" id="UP000619457"/>
    </source>
</evidence>
<evidence type="ECO:0000313" key="1">
    <source>
        <dbReference type="EMBL" id="GGZ38535.1"/>
    </source>
</evidence>
<protein>
    <submittedName>
        <fullName evidence="1">Uncharacterized protein</fullName>
    </submittedName>
</protein>
<name>A0A918QC50_9BACT</name>
<organism evidence="1 2">
    <name type="scientific">Echinicola pacifica</name>
    <dbReference type="NCBI Taxonomy" id="346377"/>
    <lineage>
        <taxon>Bacteria</taxon>
        <taxon>Pseudomonadati</taxon>
        <taxon>Bacteroidota</taxon>
        <taxon>Cytophagia</taxon>
        <taxon>Cytophagales</taxon>
        <taxon>Cyclobacteriaceae</taxon>
        <taxon>Echinicola</taxon>
    </lineage>
</organism>
<dbReference type="EMBL" id="BMWX01000008">
    <property type="protein sequence ID" value="GGZ38535.1"/>
    <property type="molecule type" value="Genomic_DNA"/>
</dbReference>
<comment type="caution">
    <text evidence="1">The sequence shown here is derived from an EMBL/GenBank/DDBJ whole genome shotgun (WGS) entry which is preliminary data.</text>
</comment>
<gene>
    <name evidence="1" type="ORF">GCM10007049_34610</name>
</gene>
<dbReference type="Proteomes" id="UP000619457">
    <property type="component" value="Unassembled WGS sequence"/>
</dbReference>